<gene>
    <name evidence="1" type="ORF">I4F81_008590</name>
</gene>
<protein>
    <submittedName>
        <fullName evidence="1">Uncharacterized protein</fullName>
    </submittedName>
</protein>
<sequence>MRPPQRVLLPPRPTAAVVVSAAAVAAAAAAAAALGARAAAAGAPPPCAAGLAAVATAAAAVAAAVTAAVWPRLATDTLRLHGSRLPGIPVPGDWPLVGRLPALAAAAASAGLLDLTTTWQAAVGDGRNYQVWMGWRREVVLAHPADVVHILARVNPPRDTVSMRHFGTPISDAVLLLLGDEAGRHDRARRVVAPFLGAPATAEAVAAAVAAAFADGGEWAARLDAAAAAGEAVDIDEVLQDVALDVIHQLLFSVPWPSAAARAAARAQLATFFRLQWLAAVPAAELVAAGGVAALLAVGDYFCDLTREAEAARRDAVAAGRWPPPLRERRDLFDVLLADLDDPAGAYEGNWRRMAGDVMAYIAAGYDTTAHSISWAIHEVLCDPALGDRLRAELAAALPPPPAALTPATLPGLPLATAVWRETLRAHPPGALGARRRLASDTVLPSDGAVLPAGTVVAAPPYTLHHDAGVYAQPEVFDPGRWLGVGPRALGGGGGGNGDSGGGCEGGGGGGGRGADPARAARAAMRAARNSWLPFGTGGRGCPGVAVARVEWHAVMAALLRRYDWTRAGGPVRAAVETTLRPDGLRVVFTKRKVQTEGTGRGDVRRAPL</sequence>
<reference evidence="1" key="1">
    <citation type="submission" date="2019-11" db="EMBL/GenBank/DDBJ databases">
        <title>Nori genome reveals adaptations in red seaweeds to the harsh intertidal environment.</title>
        <authorList>
            <person name="Wang D."/>
            <person name="Mao Y."/>
        </authorList>
    </citation>
    <scope>NUCLEOTIDE SEQUENCE</scope>
    <source>
        <tissue evidence="1">Gametophyte</tissue>
    </source>
</reference>
<dbReference type="Proteomes" id="UP000798662">
    <property type="component" value="Chromosome 2"/>
</dbReference>
<evidence type="ECO:0000313" key="1">
    <source>
        <dbReference type="EMBL" id="KAK1866070.1"/>
    </source>
</evidence>
<evidence type="ECO:0000313" key="2">
    <source>
        <dbReference type="Proteomes" id="UP000798662"/>
    </source>
</evidence>
<name>A0ACC3C780_PYRYE</name>
<accession>A0ACC3C780</accession>
<comment type="caution">
    <text evidence="1">The sequence shown here is derived from an EMBL/GenBank/DDBJ whole genome shotgun (WGS) entry which is preliminary data.</text>
</comment>
<organism evidence="1 2">
    <name type="scientific">Pyropia yezoensis</name>
    <name type="common">Susabi-nori</name>
    <name type="synonym">Porphyra yezoensis</name>
    <dbReference type="NCBI Taxonomy" id="2788"/>
    <lineage>
        <taxon>Eukaryota</taxon>
        <taxon>Rhodophyta</taxon>
        <taxon>Bangiophyceae</taxon>
        <taxon>Bangiales</taxon>
        <taxon>Bangiaceae</taxon>
        <taxon>Pyropia</taxon>
    </lineage>
</organism>
<dbReference type="EMBL" id="CM020619">
    <property type="protein sequence ID" value="KAK1866070.1"/>
    <property type="molecule type" value="Genomic_DNA"/>
</dbReference>
<proteinExistence type="predicted"/>
<keyword evidence="2" id="KW-1185">Reference proteome</keyword>